<evidence type="ECO:0000313" key="3">
    <source>
        <dbReference type="EMBL" id="GIF55531.1"/>
    </source>
</evidence>
<dbReference type="EMBL" id="BONC01000008">
    <property type="protein sequence ID" value="GIF55531.1"/>
    <property type="molecule type" value="Genomic_DNA"/>
</dbReference>
<dbReference type="PANTHER" id="PTHR11091">
    <property type="entry name" value="OXIDOREDUCTASE-RELATED"/>
    <property type="match status" value="1"/>
</dbReference>
<dbReference type="PANTHER" id="PTHR11091:SF0">
    <property type="entry name" value="MALATE DEHYDROGENASE"/>
    <property type="match status" value="1"/>
</dbReference>
<accession>A0ABQ4BYB6</accession>
<dbReference type="InterPro" id="IPR043144">
    <property type="entry name" value="Mal/L-sulf/L-lact_DH-like_ah"/>
</dbReference>
<evidence type="ECO:0000313" key="4">
    <source>
        <dbReference type="Proteomes" id="UP000624325"/>
    </source>
</evidence>
<dbReference type="InterPro" id="IPR018524">
    <property type="entry name" value="DNA/RNA_endonuclease_AS"/>
</dbReference>
<dbReference type="InterPro" id="IPR043143">
    <property type="entry name" value="Mal/L-sulf/L-lact_DH-like_NADP"/>
</dbReference>
<evidence type="ECO:0000256" key="2">
    <source>
        <dbReference type="ARBA" id="ARBA00023002"/>
    </source>
</evidence>
<comment type="similarity">
    <text evidence="1">Belongs to the LDH2/MDH2 oxidoreductase family.</text>
</comment>
<reference evidence="3 4" key="1">
    <citation type="submission" date="2021-01" db="EMBL/GenBank/DDBJ databases">
        <title>Whole genome shotgun sequence of Asanoa iriomotensis NBRC 100142.</title>
        <authorList>
            <person name="Komaki H."/>
            <person name="Tamura T."/>
        </authorList>
    </citation>
    <scope>NUCLEOTIDE SEQUENCE [LARGE SCALE GENOMIC DNA]</scope>
    <source>
        <strain evidence="3 4">NBRC 100142</strain>
    </source>
</reference>
<gene>
    <name evidence="3" type="ORF">Air01nite_16260</name>
</gene>
<dbReference type="Pfam" id="PF02615">
    <property type="entry name" value="Ldh_2"/>
    <property type="match status" value="1"/>
</dbReference>
<proteinExistence type="inferred from homology"/>
<dbReference type="Proteomes" id="UP000624325">
    <property type="component" value="Unassembled WGS sequence"/>
</dbReference>
<evidence type="ECO:0000256" key="1">
    <source>
        <dbReference type="ARBA" id="ARBA00006056"/>
    </source>
</evidence>
<protein>
    <submittedName>
        <fullName evidence="3">Dehydrogenase</fullName>
    </submittedName>
</protein>
<organism evidence="3 4">
    <name type="scientific">Asanoa iriomotensis</name>
    <dbReference type="NCBI Taxonomy" id="234613"/>
    <lineage>
        <taxon>Bacteria</taxon>
        <taxon>Bacillati</taxon>
        <taxon>Actinomycetota</taxon>
        <taxon>Actinomycetes</taxon>
        <taxon>Micromonosporales</taxon>
        <taxon>Micromonosporaceae</taxon>
        <taxon>Asanoa</taxon>
    </lineage>
</organism>
<keyword evidence="4" id="KW-1185">Reference proteome</keyword>
<name>A0ABQ4BYB6_9ACTN</name>
<dbReference type="Gene3D" id="3.30.1370.60">
    <property type="entry name" value="Hypothetical oxidoreductase yiak, domain 2"/>
    <property type="match status" value="1"/>
</dbReference>
<sequence length="349" mass="37498">MPLLHHQDLLRLAHDIYVAAGAPESHAQTVARHQVGANLAGHDSHGLQLLPSYVERIDRGHIVPAATPVVIRETPASTFVDGRWGFGPVVSEWTTRKTIEKARASGVAVASIRDQSHVGRLAGYPSMAAREGLVAIMMCDSGQGPKQVAPFGGREPRLGTNPICIALPSDLPGTVCLDMATSAAALAKLKVARARNEPIPSGWLLDKEGYPSTDPNDFFAGGVLLPVGGNEGHKGYGLSVMVETMAALLPGLGFGIDPLGRHNDGLFLVVVDPSIFRPLDEFKAEIEEFMTYLKETPLAAGFDEILYPGELEHRTEVRRAAEGIPVEDATWGELATVAKRFDVDLPQER</sequence>
<keyword evidence="2" id="KW-0560">Oxidoreductase</keyword>
<dbReference type="PROSITE" id="PS01070">
    <property type="entry name" value="NUCLEASE_NON_SPEC"/>
    <property type="match status" value="1"/>
</dbReference>
<comment type="caution">
    <text evidence="3">The sequence shown here is derived from an EMBL/GenBank/DDBJ whole genome shotgun (WGS) entry which is preliminary data.</text>
</comment>
<dbReference type="SUPFAM" id="SSF89733">
    <property type="entry name" value="L-sulfolactate dehydrogenase-like"/>
    <property type="match status" value="1"/>
</dbReference>
<dbReference type="InterPro" id="IPR036111">
    <property type="entry name" value="Mal/L-sulfo/L-lacto_DH-like_sf"/>
</dbReference>
<dbReference type="Gene3D" id="1.10.1530.10">
    <property type="match status" value="1"/>
</dbReference>
<dbReference type="InterPro" id="IPR003767">
    <property type="entry name" value="Malate/L-lactate_DH-like"/>
</dbReference>
<dbReference type="RefSeq" id="WP_203701341.1">
    <property type="nucleotide sequence ID" value="NZ_BAAALU010000007.1"/>
</dbReference>